<accession>M0NCK1</accession>
<organism evidence="3 4">
    <name type="scientific">Halococcus salifodinae DSM 8989</name>
    <dbReference type="NCBI Taxonomy" id="1227456"/>
    <lineage>
        <taxon>Archaea</taxon>
        <taxon>Methanobacteriati</taxon>
        <taxon>Methanobacteriota</taxon>
        <taxon>Stenosarchaea group</taxon>
        <taxon>Halobacteria</taxon>
        <taxon>Halobacteriales</taxon>
        <taxon>Halococcaceae</taxon>
        <taxon>Halococcus</taxon>
    </lineage>
</organism>
<sequence length="164" mass="17711">MVEIPDQLECLFSESIDQHGDSYRIEIPRSELEEGTITSGETYRVAVLASTPHGDDVETRQQSTGTQSDADGSDRQSPPVEEGDVRDVTIEALGDQGDGIAKIDRGYVVIVPGTHSGDEVTIEIEQARENVAFARVRDDASGSDDSGTDDFDDSFAEETLGESE</sequence>
<dbReference type="STRING" id="1227456.C450_00902"/>
<feature type="compositionally biased region" description="Polar residues" evidence="1">
    <location>
        <begin position="60"/>
        <end position="70"/>
    </location>
</feature>
<dbReference type="SUPFAM" id="SSF50249">
    <property type="entry name" value="Nucleic acid-binding proteins"/>
    <property type="match status" value="1"/>
</dbReference>
<name>M0NCK1_9EURY</name>
<feature type="domain" description="TRAM" evidence="2">
    <location>
        <begin position="79"/>
        <end position="138"/>
    </location>
</feature>
<dbReference type="RefSeq" id="WP_005038815.1">
    <property type="nucleotide sequence ID" value="NZ_AOME01000009.1"/>
</dbReference>
<dbReference type="Pfam" id="PF01938">
    <property type="entry name" value="TRAM"/>
    <property type="match status" value="1"/>
</dbReference>
<keyword evidence="4" id="KW-1185">Reference proteome</keyword>
<feature type="region of interest" description="Disordered" evidence="1">
    <location>
        <begin position="50"/>
        <end position="96"/>
    </location>
</feature>
<dbReference type="PROSITE" id="PS50926">
    <property type="entry name" value="TRAM"/>
    <property type="match status" value="1"/>
</dbReference>
<dbReference type="Gene3D" id="2.40.50.140">
    <property type="entry name" value="Nucleic acid-binding proteins"/>
    <property type="match status" value="1"/>
</dbReference>
<protein>
    <recommendedName>
        <fullName evidence="2">TRAM domain-containing protein</fullName>
    </recommendedName>
</protein>
<dbReference type="PATRIC" id="fig|1227456.3.peg.195"/>
<evidence type="ECO:0000259" key="2">
    <source>
        <dbReference type="PROSITE" id="PS50926"/>
    </source>
</evidence>
<comment type="caution">
    <text evidence="3">The sequence shown here is derived from an EMBL/GenBank/DDBJ whole genome shotgun (WGS) entry which is preliminary data.</text>
</comment>
<evidence type="ECO:0000313" key="3">
    <source>
        <dbReference type="EMBL" id="EMA55702.1"/>
    </source>
</evidence>
<reference evidence="3 4" key="1">
    <citation type="journal article" date="2014" name="PLoS Genet.">
        <title>Phylogenetically driven sequencing of extremely halophilic archaea reveals strategies for static and dynamic osmo-response.</title>
        <authorList>
            <person name="Becker E.A."/>
            <person name="Seitzer P.M."/>
            <person name="Tritt A."/>
            <person name="Larsen D."/>
            <person name="Krusor M."/>
            <person name="Yao A.I."/>
            <person name="Wu D."/>
            <person name="Madern D."/>
            <person name="Eisen J.A."/>
            <person name="Darling A.E."/>
            <person name="Facciotti M.T."/>
        </authorList>
    </citation>
    <scope>NUCLEOTIDE SEQUENCE [LARGE SCALE GENOMIC DNA]</scope>
    <source>
        <strain evidence="3 4">DSM 8989</strain>
    </source>
</reference>
<proteinExistence type="predicted"/>
<feature type="compositionally biased region" description="Acidic residues" evidence="1">
    <location>
        <begin position="146"/>
        <end position="164"/>
    </location>
</feature>
<feature type="region of interest" description="Disordered" evidence="1">
    <location>
        <begin position="135"/>
        <end position="164"/>
    </location>
</feature>
<dbReference type="AlphaFoldDB" id="M0NCK1"/>
<dbReference type="EMBL" id="AOME01000009">
    <property type="protein sequence ID" value="EMA55702.1"/>
    <property type="molecule type" value="Genomic_DNA"/>
</dbReference>
<dbReference type="OrthoDB" id="28569at2157"/>
<dbReference type="Proteomes" id="UP000011625">
    <property type="component" value="Unassembled WGS sequence"/>
</dbReference>
<evidence type="ECO:0000313" key="4">
    <source>
        <dbReference type="Proteomes" id="UP000011625"/>
    </source>
</evidence>
<evidence type="ECO:0000256" key="1">
    <source>
        <dbReference type="SAM" id="MobiDB-lite"/>
    </source>
</evidence>
<dbReference type="InterPro" id="IPR012340">
    <property type="entry name" value="NA-bd_OB-fold"/>
</dbReference>
<dbReference type="InterPro" id="IPR002792">
    <property type="entry name" value="TRAM_dom"/>
</dbReference>
<gene>
    <name evidence="3" type="ORF">C450_00902</name>
</gene>